<comment type="caution">
    <text evidence="1">The sequence shown here is derived from an EMBL/GenBank/DDBJ whole genome shotgun (WGS) entry which is preliminary data.</text>
</comment>
<gene>
    <name evidence="1" type="ORF">HF086_008546</name>
</gene>
<organism evidence="1 2">
    <name type="scientific">Spodoptera exigua</name>
    <name type="common">Beet armyworm</name>
    <name type="synonym">Noctua fulgens</name>
    <dbReference type="NCBI Taxonomy" id="7107"/>
    <lineage>
        <taxon>Eukaryota</taxon>
        <taxon>Metazoa</taxon>
        <taxon>Ecdysozoa</taxon>
        <taxon>Arthropoda</taxon>
        <taxon>Hexapoda</taxon>
        <taxon>Insecta</taxon>
        <taxon>Pterygota</taxon>
        <taxon>Neoptera</taxon>
        <taxon>Endopterygota</taxon>
        <taxon>Lepidoptera</taxon>
        <taxon>Glossata</taxon>
        <taxon>Ditrysia</taxon>
        <taxon>Noctuoidea</taxon>
        <taxon>Noctuidae</taxon>
        <taxon>Amphipyrinae</taxon>
        <taxon>Spodoptera</taxon>
    </lineage>
</organism>
<dbReference type="EMBL" id="JACEFF010000877">
    <property type="protein sequence ID" value="KAH9629097.1"/>
    <property type="molecule type" value="Genomic_DNA"/>
</dbReference>
<proteinExistence type="predicted"/>
<dbReference type="AlphaFoldDB" id="A0A922M2H7"/>
<dbReference type="Proteomes" id="UP000814243">
    <property type="component" value="Unassembled WGS sequence"/>
</dbReference>
<sequence>MDCAQPGSSGMRVMTRNDLFNIMERSNTSTFDEKLQCMERELLNQCAENDQNIADVKQKLSIIRHQFKQKWLAARKTKARFLENNAEWQQMQYKMKFENEADSDANIPKFHGTASVDLRTGKKNTVAKSYPIFTTVLSANKNKIHKRNYRCDK</sequence>
<reference evidence="1" key="1">
    <citation type="journal article" date="2021" name="G3 (Bethesda)">
        <title>Genome and transcriptome analysis of the beet armyworm Spodoptera exigua reveals targets for pest control. .</title>
        <authorList>
            <person name="Simon S."/>
            <person name="Breeschoten T."/>
            <person name="Jansen H.J."/>
            <person name="Dirks R.P."/>
            <person name="Schranz M.E."/>
            <person name="Ros V.I.D."/>
        </authorList>
    </citation>
    <scope>NUCLEOTIDE SEQUENCE</scope>
    <source>
        <strain evidence="1">TB_SE_WUR_2020</strain>
    </source>
</reference>
<evidence type="ECO:0000313" key="2">
    <source>
        <dbReference type="Proteomes" id="UP000814243"/>
    </source>
</evidence>
<protein>
    <submittedName>
        <fullName evidence="1">Uncharacterized protein</fullName>
    </submittedName>
</protein>
<name>A0A922M2H7_SPOEX</name>
<evidence type="ECO:0000313" key="1">
    <source>
        <dbReference type="EMBL" id="KAH9629097.1"/>
    </source>
</evidence>
<accession>A0A922M2H7</accession>